<proteinExistence type="predicted"/>
<sequence>MLNGIDKSLPNHELYFTIRPPVETRSAYKQFFIHHFTAMTIKTVFFALLVSALSLTSTHAKKASQSTYFWVIENGTETQPFSIVRIYRDDNQLVYEKQLSNVELDIKKAGTRRKLNKILRAYTSWAQRVSKLTAEEIPA</sequence>
<evidence type="ECO:0000313" key="3">
    <source>
        <dbReference type="Proteomes" id="UP000251993"/>
    </source>
</evidence>
<name>A0A344TFU3_9BACT</name>
<gene>
    <name evidence="2" type="ORF">DR864_07110</name>
</gene>
<dbReference type="KEGG" id="run:DR864_07110"/>
<evidence type="ECO:0000256" key="1">
    <source>
        <dbReference type="SAM" id="Phobius"/>
    </source>
</evidence>
<feature type="transmembrane region" description="Helical" evidence="1">
    <location>
        <begin position="31"/>
        <end position="55"/>
    </location>
</feature>
<protein>
    <submittedName>
        <fullName evidence="2">Uncharacterized protein</fullName>
    </submittedName>
</protein>
<keyword evidence="1" id="KW-0812">Transmembrane</keyword>
<dbReference type="Proteomes" id="UP000251993">
    <property type="component" value="Chromosome"/>
</dbReference>
<keyword evidence="1" id="KW-0472">Membrane</keyword>
<dbReference type="EMBL" id="CP030850">
    <property type="protein sequence ID" value="AXE17514.1"/>
    <property type="molecule type" value="Genomic_DNA"/>
</dbReference>
<keyword evidence="1" id="KW-1133">Transmembrane helix</keyword>
<dbReference type="OrthoDB" id="9855711at2"/>
<evidence type="ECO:0000313" key="2">
    <source>
        <dbReference type="EMBL" id="AXE17514.1"/>
    </source>
</evidence>
<dbReference type="AlphaFoldDB" id="A0A344TFU3"/>
<keyword evidence="3" id="KW-1185">Reference proteome</keyword>
<reference evidence="2 3" key="1">
    <citation type="submission" date="2018-07" db="EMBL/GenBank/DDBJ databases">
        <title>Genome sequencing of Runella.</title>
        <authorList>
            <person name="Baek M.-G."/>
            <person name="Yi H."/>
        </authorList>
    </citation>
    <scope>NUCLEOTIDE SEQUENCE [LARGE SCALE GENOMIC DNA]</scope>
    <source>
        <strain evidence="2 3">HYN0085</strain>
    </source>
</reference>
<accession>A0A344TFU3</accession>
<organism evidence="2 3">
    <name type="scientific">Runella rosea</name>
    <dbReference type="NCBI Taxonomy" id="2259595"/>
    <lineage>
        <taxon>Bacteria</taxon>
        <taxon>Pseudomonadati</taxon>
        <taxon>Bacteroidota</taxon>
        <taxon>Cytophagia</taxon>
        <taxon>Cytophagales</taxon>
        <taxon>Spirosomataceae</taxon>
        <taxon>Runella</taxon>
    </lineage>
</organism>